<dbReference type="EMBL" id="JAVRRF010000022">
    <property type="protein sequence ID" value="KAK5054744.1"/>
    <property type="molecule type" value="Genomic_DNA"/>
</dbReference>
<reference evidence="7 8" key="1">
    <citation type="submission" date="2023-08" db="EMBL/GenBank/DDBJ databases">
        <title>Black Yeasts Isolated from many extreme environments.</title>
        <authorList>
            <person name="Coleine C."/>
            <person name="Stajich J.E."/>
            <person name="Selbmann L."/>
        </authorList>
    </citation>
    <scope>NUCLEOTIDE SEQUENCE [LARGE SCALE GENOMIC DNA]</scope>
    <source>
        <strain evidence="7 8">CCFEE 6328</strain>
    </source>
</reference>
<feature type="repeat" description="TPR" evidence="3">
    <location>
        <begin position="158"/>
        <end position="191"/>
    </location>
</feature>
<protein>
    <recommendedName>
        <fullName evidence="4">ER membrane protein complex subunit 2</fullName>
    </recommendedName>
</protein>
<evidence type="ECO:0000256" key="3">
    <source>
        <dbReference type="PROSITE-ProRule" id="PRU00339"/>
    </source>
</evidence>
<evidence type="ECO:0000259" key="6">
    <source>
        <dbReference type="Pfam" id="PF22890"/>
    </source>
</evidence>
<gene>
    <name evidence="7" type="primary">oca3</name>
    <name evidence="7" type="ORF">LTR69_008651</name>
</gene>
<dbReference type="InterPro" id="IPR019734">
    <property type="entry name" value="TPR_rpt"/>
</dbReference>
<dbReference type="SUPFAM" id="SSF48452">
    <property type="entry name" value="TPR-like"/>
    <property type="match status" value="1"/>
</dbReference>
<evidence type="ECO:0000313" key="7">
    <source>
        <dbReference type="EMBL" id="KAK5054744.1"/>
    </source>
</evidence>
<dbReference type="InterPro" id="IPR039856">
    <property type="entry name" value="EMC2-like"/>
</dbReference>
<comment type="caution">
    <text evidence="7">The sequence shown here is derived from an EMBL/GenBank/DDBJ whole genome shotgun (WGS) entry which is preliminary data.</text>
</comment>
<feature type="domain" description="EMC2 TPR-like" evidence="6">
    <location>
        <begin position="112"/>
        <end position="203"/>
    </location>
</feature>
<keyword evidence="2 3" id="KW-0802">TPR repeat</keyword>
<name>A0ABR0J2D3_9EURO</name>
<dbReference type="InterPro" id="IPR011990">
    <property type="entry name" value="TPR-like_helical_dom_sf"/>
</dbReference>
<comment type="subunit">
    <text evidence="4">Component of the ER membrane protein complex (EMC).</text>
</comment>
<dbReference type="PANTHER" id="PTHR12760">
    <property type="entry name" value="TETRATRICOPEPTIDE REPEAT PROTEIN"/>
    <property type="match status" value="1"/>
</dbReference>
<evidence type="ECO:0000256" key="5">
    <source>
        <dbReference type="SAM" id="MobiDB-lite"/>
    </source>
</evidence>
<organism evidence="7 8">
    <name type="scientific">Exophiala sideris</name>
    <dbReference type="NCBI Taxonomy" id="1016849"/>
    <lineage>
        <taxon>Eukaryota</taxon>
        <taxon>Fungi</taxon>
        <taxon>Dikarya</taxon>
        <taxon>Ascomycota</taxon>
        <taxon>Pezizomycotina</taxon>
        <taxon>Eurotiomycetes</taxon>
        <taxon>Chaetothyriomycetidae</taxon>
        <taxon>Chaetothyriales</taxon>
        <taxon>Herpotrichiellaceae</taxon>
        <taxon>Exophiala</taxon>
    </lineage>
</organism>
<dbReference type="Gene3D" id="1.25.40.10">
    <property type="entry name" value="Tetratricopeptide repeat domain"/>
    <property type="match status" value="1"/>
</dbReference>
<keyword evidence="4" id="KW-0256">Endoplasmic reticulum</keyword>
<comment type="similarity">
    <text evidence="4">Belongs to the EMC2 family.</text>
</comment>
<dbReference type="PROSITE" id="PS50005">
    <property type="entry name" value="TPR"/>
    <property type="match status" value="1"/>
</dbReference>
<keyword evidence="1" id="KW-0677">Repeat</keyword>
<evidence type="ECO:0000313" key="8">
    <source>
        <dbReference type="Proteomes" id="UP001345691"/>
    </source>
</evidence>
<evidence type="ECO:0000256" key="4">
    <source>
        <dbReference type="RuleBase" id="RU367091"/>
    </source>
</evidence>
<feature type="region of interest" description="Disordered" evidence="5">
    <location>
        <begin position="390"/>
        <end position="412"/>
    </location>
</feature>
<keyword evidence="4" id="KW-0472">Membrane</keyword>
<proteinExistence type="inferred from homology"/>
<accession>A0ABR0J2D3</accession>
<keyword evidence="8" id="KW-1185">Reference proteome</keyword>
<comment type="subcellular location">
    <subcellularLocation>
        <location evidence="4">Endoplasmic reticulum membrane</location>
        <topology evidence="4">Peripheral membrane protein</topology>
        <orientation evidence="4">Cytoplasmic side</orientation>
    </subcellularLocation>
</comment>
<evidence type="ECO:0000256" key="1">
    <source>
        <dbReference type="ARBA" id="ARBA00022737"/>
    </source>
</evidence>
<dbReference type="InterPro" id="IPR055217">
    <property type="entry name" value="TPR_EMC2"/>
</dbReference>
<evidence type="ECO:0000256" key="2">
    <source>
        <dbReference type="ARBA" id="ARBA00022803"/>
    </source>
</evidence>
<comment type="function">
    <text evidence="4">Part of the endoplasmic reticulum membrane protein complex (EMC) that enables the energy-independent insertion into endoplasmic reticulum membranes of newly synthesized membrane proteins.</text>
</comment>
<dbReference type="Pfam" id="PF22890">
    <property type="entry name" value="TPR_EMC2"/>
    <property type="match status" value="1"/>
</dbReference>
<sequence>MATSTANNYSSDPAAALQIAQRAPSILAKTSSVTTTFPLSMFSSADSTELWNDLEQLLYACLRTGDDKSAYLCVERLTDRFGEKNERVMALKGLYQEATATDMAAMKTILEDYSKILEDNPMNVPILKRRIALVKSIGRPQEAITDLVEFVDSFPTDMEAWCELSDLYQSQGCSSQAIYCLEEALLITPNAWNLHARLGELEYLTGVASTDPNEVQSHLSQAVKRFSRSIELCDDYLRGFYGLKLASDKLLQTNSTTKANANVVISSEKLEKLSQLATTKLETITKDRSTRRKVEDRLQPRTPDRRHDESWRISLFRMKKHTQRHLCRISKTRPRHRAGHGSRTICIKPEGFMWRKVVREKAMYDAGYSASAMQEGGRWAAVRRQQRGSFSADASVAAKPDPGRMMSSSAKRAPLLLI</sequence>
<dbReference type="Proteomes" id="UP001345691">
    <property type="component" value="Unassembled WGS sequence"/>
</dbReference>